<accession>A0A167TGQ1</accession>
<evidence type="ECO:0000313" key="3">
    <source>
        <dbReference type="Proteomes" id="UP000076532"/>
    </source>
</evidence>
<gene>
    <name evidence="2" type="ORF">FIBSPDRAFT_969482</name>
</gene>
<dbReference type="AlphaFoldDB" id="A0A167TGQ1"/>
<name>A0A167TGQ1_9AGAM</name>
<evidence type="ECO:0000313" key="2">
    <source>
        <dbReference type="EMBL" id="KZP02922.1"/>
    </source>
</evidence>
<feature type="region of interest" description="Disordered" evidence="1">
    <location>
        <begin position="67"/>
        <end position="121"/>
    </location>
</feature>
<organism evidence="2 3">
    <name type="scientific">Athelia psychrophila</name>
    <dbReference type="NCBI Taxonomy" id="1759441"/>
    <lineage>
        <taxon>Eukaryota</taxon>
        <taxon>Fungi</taxon>
        <taxon>Dikarya</taxon>
        <taxon>Basidiomycota</taxon>
        <taxon>Agaricomycotina</taxon>
        <taxon>Agaricomycetes</taxon>
        <taxon>Agaricomycetidae</taxon>
        <taxon>Atheliales</taxon>
        <taxon>Atheliaceae</taxon>
        <taxon>Athelia</taxon>
    </lineage>
</organism>
<dbReference type="EMBL" id="KV418238">
    <property type="protein sequence ID" value="KZP02922.1"/>
    <property type="molecule type" value="Genomic_DNA"/>
</dbReference>
<dbReference type="Proteomes" id="UP000076532">
    <property type="component" value="Unassembled WGS sequence"/>
</dbReference>
<evidence type="ECO:0000256" key="1">
    <source>
        <dbReference type="SAM" id="MobiDB-lite"/>
    </source>
</evidence>
<feature type="region of interest" description="Disordered" evidence="1">
    <location>
        <begin position="1"/>
        <end position="49"/>
    </location>
</feature>
<sequence length="305" mass="33360">MERSKSTILIKPLAQHNYQPRRRGTGHPSTSSVGPIRESQGATSSLRPNLAPEHALVDELGTGGELFFGGSRGAEGGDRGEQDVSSASENHVAHSPTTTATVTTDGGVTPPSPRPSDMSASRQRFLRASCGTFLPGRIKFAGEWDPSPMLALCVCNRSTRSSIEGPLYRWHGSLYLLMKSADVYPSRAETFIDLRWNYLTPEEPASPILFEATYRGTMANPDNIQTPQRWHKGVWGSKYLWGLDFELGIPLEHWHHPGRGECSLIASVSMGPEAKLTHASFSGGDRVEGWSPQLQHKLPLVHIAV</sequence>
<feature type="compositionally biased region" description="Low complexity" evidence="1">
    <location>
        <begin position="93"/>
        <end position="109"/>
    </location>
</feature>
<proteinExistence type="predicted"/>
<reference evidence="2 3" key="1">
    <citation type="journal article" date="2016" name="Mol. Biol. Evol.">
        <title>Comparative Genomics of Early-Diverging Mushroom-Forming Fungi Provides Insights into the Origins of Lignocellulose Decay Capabilities.</title>
        <authorList>
            <person name="Nagy L.G."/>
            <person name="Riley R."/>
            <person name="Tritt A."/>
            <person name="Adam C."/>
            <person name="Daum C."/>
            <person name="Floudas D."/>
            <person name="Sun H."/>
            <person name="Yadav J.S."/>
            <person name="Pangilinan J."/>
            <person name="Larsson K.H."/>
            <person name="Matsuura K."/>
            <person name="Barry K."/>
            <person name="Labutti K."/>
            <person name="Kuo R."/>
            <person name="Ohm R.A."/>
            <person name="Bhattacharya S.S."/>
            <person name="Shirouzu T."/>
            <person name="Yoshinaga Y."/>
            <person name="Martin F.M."/>
            <person name="Grigoriev I.V."/>
            <person name="Hibbett D.S."/>
        </authorList>
    </citation>
    <scope>NUCLEOTIDE SEQUENCE [LARGE SCALE GENOMIC DNA]</scope>
    <source>
        <strain evidence="2 3">CBS 109695</strain>
    </source>
</reference>
<protein>
    <submittedName>
        <fullName evidence="2">Uncharacterized protein</fullName>
    </submittedName>
</protein>
<keyword evidence="3" id="KW-1185">Reference proteome</keyword>